<keyword evidence="8" id="KW-1185">Reference proteome</keyword>
<dbReference type="EMBL" id="CP133620">
    <property type="protein sequence ID" value="WMV44634.1"/>
    <property type="molecule type" value="Genomic_DNA"/>
</dbReference>
<protein>
    <recommendedName>
        <fullName evidence="4">Non-specific lipid-transfer protein</fullName>
    </recommendedName>
</protein>
<evidence type="ECO:0000256" key="1">
    <source>
        <dbReference type="ARBA" id="ARBA00009748"/>
    </source>
</evidence>
<dbReference type="GO" id="GO:0008289">
    <property type="term" value="F:lipid binding"/>
    <property type="evidence" value="ECO:0007669"/>
    <property type="project" value="UniProtKB-KW"/>
</dbReference>
<dbReference type="PRINTS" id="PR00382">
    <property type="entry name" value="LIPIDTRNSFER"/>
</dbReference>
<evidence type="ECO:0000256" key="2">
    <source>
        <dbReference type="ARBA" id="ARBA00022448"/>
    </source>
</evidence>
<dbReference type="InterPro" id="IPR000528">
    <property type="entry name" value="Plant_nsLTP"/>
</dbReference>
<dbReference type="SMART" id="SM00499">
    <property type="entry name" value="AAI"/>
    <property type="match status" value="1"/>
</dbReference>
<evidence type="ECO:0000313" key="8">
    <source>
        <dbReference type="Proteomes" id="UP001234989"/>
    </source>
</evidence>
<feature type="chain" id="PRO_5042250933" description="Non-specific lipid-transfer protein" evidence="5">
    <location>
        <begin position="23"/>
        <end position="111"/>
    </location>
</feature>
<feature type="domain" description="Bifunctional inhibitor/plant lipid transfer protein/seed storage helical" evidence="6">
    <location>
        <begin position="11"/>
        <end position="108"/>
    </location>
</feature>
<dbReference type="CDD" id="cd01960">
    <property type="entry name" value="nsLTP1"/>
    <property type="match status" value="1"/>
</dbReference>
<proteinExistence type="inferred from homology"/>
<evidence type="ECO:0000313" key="7">
    <source>
        <dbReference type="EMBL" id="WMV44634.1"/>
    </source>
</evidence>
<dbReference type="InterPro" id="IPR016140">
    <property type="entry name" value="Bifunc_inhib/LTP/seed_store"/>
</dbReference>
<dbReference type="InterPro" id="IPR036312">
    <property type="entry name" value="Bifun_inhib/LTP/seed_sf"/>
</dbReference>
<dbReference type="PANTHER" id="PTHR33076">
    <property type="entry name" value="NON-SPECIFIC LIPID-TRANSFER PROTEIN 2-RELATED"/>
    <property type="match status" value="1"/>
</dbReference>
<evidence type="ECO:0000256" key="3">
    <source>
        <dbReference type="ARBA" id="ARBA00023121"/>
    </source>
</evidence>
<organism evidence="7 8">
    <name type="scientific">Solanum verrucosum</name>
    <dbReference type="NCBI Taxonomy" id="315347"/>
    <lineage>
        <taxon>Eukaryota</taxon>
        <taxon>Viridiplantae</taxon>
        <taxon>Streptophyta</taxon>
        <taxon>Embryophyta</taxon>
        <taxon>Tracheophyta</taxon>
        <taxon>Spermatophyta</taxon>
        <taxon>Magnoliopsida</taxon>
        <taxon>eudicotyledons</taxon>
        <taxon>Gunneridae</taxon>
        <taxon>Pentapetalae</taxon>
        <taxon>asterids</taxon>
        <taxon>lamiids</taxon>
        <taxon>Solanales</taxon>
        <taxon>Solanaceae</taxon>
        <taxon>Solanoideae</taxon>
        <taxon>Solaneae</taxon>
        <taxon>Solanum</taxon>
    </lineage>
</organism>
<dbReference type="Gene3D" id="1.10.110.10">
    <property type="entry name" value="Plant lipid-transfer and hydrophobic proteins"/>
    <property type="match status" value="1"/>
</dbReference>
<accession>A0AAF0UEZ4</accession>
<dbReference type="Proteomes" id="UP001234989">
    <property type="component" value="Chromosome 9"/>
</dbReference>
<keyword evidence="2 4" id="KW-0813">Transport</keyword>
<comment type="similarity">
    <text evidence="1 4">Belongs to the plant LTP family.</text>
</comment>
<reference evidence="7" key="1">
    <citation type="submission" date="2023-08" db="EMBL/GenBank/DDBJ databases">
        <title>A de novo genome assembly of Solanum verrucosum Schlechtendal, a Mexican diploid species geographically isolated from the other diploid A-genome species in potato relatives.</title>
        <authorList>
            <person name="Hosaka K."/>
        </authorList>
    </citation>
    <scope>NUCLEOTIDE SEQUENCE</scope>
    <source>
        <tissue evidence="7">Young leaves</tissue>
    </source>
</reference>
<feature type="signal peptide" evidence="5">
    <location>
        <begin position="1"/>
        <end position="22"/>
    </location>
</feature>
<comment type="function">
    <text evidence="4">Plant non-specific lipid-transfer proteins transfer phospholipids as well as galactolipids across membranes. May play a role in wax or cutin deposition in the cell walls of expanding epidermal cells and certain secretory tissues.</text>
</comment>
<name>A0AAF0UEZ4_SOLVR</name>
<keyword evidence="3 4" id="KW-0446">Lipid-binding</keyword>
<gene>
    <name evidence="7" type="ORF">MTR67_038019</name>
</gene>
<sequence length="111" mass="11900">MAKIACMVVLCMVVLIAPHTQALIPCVDVKLHIAACVPYLTSLVPLVPLGDCCSSLAAITILDRQTTCNCLKVEANIILGFIWEKAAALPTVCYNVNFPYPTSAQFDCSTV</sequence>
<dbReference type="Pfam" id="PF00234">
    <property type="entry name" value="Tryp_alpha_amyl"/>
    <property type="match status" value="1"/>
</dbReference>
<evidence type="ECO:0000256" key="4">
    <source>
        <dbReference type="RuleBase" id="RU000628"/>
    </source>
</evidence>
<dbReference type="GO" id="GO:0006869">
    <property type="term" value="P:lipid transport"/>
    <property type="evidence" value="ECO:0007669"/>
    <property type="project" value="InterPro"/>
</dbReference>
<evidence type="ECO:0000259" key="6">
    <source>
        <dbReference type="SMART" id="SM00499"/>
    </source>
</evidence>
<dbReference type="SUPFAM" id="SSF47699">
    <property type="entry name" value="Bifunctional inhibitor/lipid-transfer protein/seed storage 2S albumin"/>
    <property type="match status" value="1"/>
</dbReference>
<dbReference type="AlphaFoldDB" id="A0AAF0UEZ4"/>
<evidence type="ECO:0000256" key="5">
    <source>
        <dbReference type="SAM" id="SignalP"/>
    </source>
</evidence>
<keyword evidence="5" id="KW-0732">Signal</keyword>